<keyword evidence="4" id="KW-0031">Aminopeptidase</keyword>
<comment type="caution">
    <text evidence="4">The sequence shown here is derived from an EMBL/GenBank/DDBJ whole genome shotgun (WGS) entry which is preliminary data.</text>
</comment>
<sequence>MISFSKPDVEQFFRTLIIQNFAVSPDEKQLIFSTNLGGTFDLWGMDLPRTFPYPLTFHSQSSHGIHFDKQGRFIIASFDHDGDEFTQLYALPPQGGESKPLRVQKGERHFFGGLSQDGARLYYTSTKGNPTYLNTYCYDLKTGEENLLLKGEKGATTLIDVSPDETAWLFGTHFANTHTLAFVYKEGEKILLTPLSEAQHTVSDALFISETEVYLLTDYDADFSYLAHFNLETRTFTKLLSLEKESFTTLKLDKKQNCLYLVGSSGVEDRLYRYAITQGNLNRLESPVDVIEQLTVSESGNIYLLGRSATLPFNLFRLKKDAKEWTPLTDFKVPGVPREELIEPEVFTYPSHDGLEIEGLYFRANPETNNGHLILWPHGGPQAAERKMFRALFQFLLNRGYSILAPNFRGSSGYGLSFMKKVEGDWGHGPRLDNVHALDYAIAQGWADKDKILLMGGSYGGYMALLLHGRHGEAFKAVVDIFGVSNLFSFVETVPDHWKPAMKQWVGDPEKDREKFIEDSPITYLDGMTKPMLVIQGANDPRVVQAESDQVVEALRKRGVEVEYLVLEDEGHGFSKKANEIEVYRRVLDFFDRHAIKAGTAAR</sequence>
<keyword evidence="4" id="KW-0645">Protease</keyword>
<dbReference type="Proteomes" id="UP001185012">
    <property type="component" value="Unassembled WGS sequence"/>
</dbReference>
<keyword evidence="5" id="KW-1185">Reference proteome</keyword>
<dbReference type="GO" id="GO:0004177">
    <property type="term" value="F:aminopeptidase activity"/>
    <property type="evidence" value="ECO:0007669"/>
    <property type="project" value="UniProtKB-KW"/>
</dbReference>
<dbReference type="InterPro" id="IPR029058">
    <property type="entry name" value="AB_hydrolase_fold"/>
</dbReference>
<dbReference type="Pfam" id="PF00930">
    <property type="entry name" value="DPPIV_N"/>
    <property type="match status" value="1"/>
</dbReference>
<evidence type="ECO:0000313" key="4">
    <source>
        <dbReference type="EMBL" id="MDR6224711.1"/>
    </source>
</evidence>
<feature type="domain" description="Dipeptidylpeptidase IV N-terminal" evidence="3">
    <location>
        <begin position="67"/>
        <end position="155"/>
    </location>
</feature>
<evidence type="ECO:0000259" key="3">
    <source>
        <dbReference type="Pfam" id="PF00930"/>
    </source>
</evidence>
<organism evidence="4 5">
    <name type="scientific">Desmospora profundinema</name>
    <dbReference type="NCBI Taxonomy" id="1571184"/>
    <lineage>
        <taxon>Bacteria</taxon>
        <taxon>Bacillati</taxon>
        <taxon>Bacillota</taxon>
        <taxon>Bacilli</taxon>
        <taxon>Bacillales</taxon>
        <taxon>Thermoactinomycetaceae</taxon>
        <taxon>Desmospora</taxon>
    </lineage>
</organism>
<dbReference type="SUPFAM" id="SSF53474">
    <property type="entry name" value="alpha/beta-Hydrolases"/>
    <property type="match status" value="1"/>
</dbReference>
<dbReference type="Pfam" id="PF00326">
    <property type="entry name" value="Peptidase_S9"/>
    <property type="match status" value="1"/>
</dbReference>
<accession>A0ABU1IIY1</accession>
<dbReference type="RefSeq" id="WP_309862265.1">
    <property type="nucleotide sequence ID" value="NZ_JAVDQG010000001.1"/>
</dbReference>
<dbReference type="PANTHER" id="PTHR42776:SF27">
    <property type="entry name" value="DIPEPTIDYL PEPTIDASE FAMILY MEMBER 6"/>
    <property type="match status" value="1"/>
</dbReference>
<dbReference type="Gene3D" id="2.120.10.30">
    <property type="entry name" value="TolB, C-terminal domain"/>
    <property type="match status" value="1"/>
</dbReference>
<feature type="domain" description="Peptidase S9 prolyl oligopeptidase catalytic" evidence="2">
    <location>
        <begin position="389"/>
        <end position="595"/>
    </location>
</feature>
<dbReference type="Gene3D" id="3.40.50.1820">
    <property type="entry name" value="alpha/beta hydrolase"/>
    <property type="match status" value="1"/>
</dbReference>
<dbReference type="InterPro" id="IPR011042">
    <property type="entry name" value="6-blade_b-propeller_TolB-like"/>
</dbReference>
<dbReference type="InterPro" id="IPR001375">
    <property type="entry name" value="Peptidase_S9_cat"/>
</dbReference>
<keyword evidence="1" id="KW-0378">Hydrolase</keyword>
<evidence type="ECO:0000313" key="5">
    <source>
        <dbReference type="Proteomes" id="UP001185012"/>
    </source>
</evidence>
<dbReference type="InterPro" id="IPR002469">
    <property type="entry name" value="Peptidase_S9B_N"/>
</dbReference>
<reference evidence="4 5" key="1">
    <citation type="submission" date="2023-07" db="EMBL/GenBank/DDBJ databases">
        <title>Genomic Encyclopedia of Type Strains, Phase IV (KMG-IV): sequencing the most valuable type-strain genomes for metagenomic binning, comparative biology and taxonomic classification.</title>
        <authorList>
            <person name="Goeker M."/>
        </authorList>
    </citation>
    <scope>NUCLEOTIDE SEQUENCE [LARGE SCALE GENOMIC DNA]</scope>
    <source>
        <strain evidence="4 5">DSM 45903</strain>
    </source>
</reference>
<dbReference type="PANTHER" id="PTHR42776">
    <property type="entry name" value="SERINE PEPTIDASE S9 FAMILY MEMBER"/>
    <property type="match status" value="1"/>
</dbReference>
<evidence type="ECO:0000259" key="2">
    <source>
        <dbReference type="Pfam" id="PF00326"/>
    </source>
</evidence>
<proteinExistence type="predicted"/>
<protein>
    <submittedName>
        <fullName evidence="4">Dipeptidyl aminopeptidase/acylaminoacyl peptidase</fullName>
    </submittedName>
</protein>
<dbReference type="SUPFAM" id="SSF82171">
    <property type="entry name" value="DPP6 N-terminal domain-like"/>
    <property type="match status" value="1"/>
</dbReference>
<evidence type="ECO:0000256" key="1">
    <source>
        <dbReference type="ARBA" id="ARBA00022801"/>
    </source>
</evidence>
<gene>
    <name evidence="4" type="ORF">JOE21_000699</name>
</gene>
<name>A0ABU1IIY1_9BACL</name>
<dbReference type="EMBL" id="JAVDQG010000001">
    <property type="protein sequence ID" value="MDR6224711.1"/>
    <property type="molecule type" value="Genomic_DNA"/>
</dbReference>